<sequence length="304" mass="34039">MVMASTCEKSDLKSQLFRSTGSTIVTSSSGGLNRRTFQIAKDSGPFHCPSCRVNYLSNEISNLKRDLSDLSNSLSSRIAALESRFSTFTNEITSLRPDVDGPPTLSGNHDHENVSVPRNNVSGSSASTSSNKLSIVISGISECCQGTRRSDRISYEFDKVSSVICPIDPSVTQATIKDCRRLEKIGMEGVVVFYWLSQTPFLLHCCHHQITWKLFLFWSIMFIELSSMLFIVPLVVSTEYHDDLIVYLMNISNDYESVVIMGDFNAPDIDWHTLSGESDYSIRLCDLVFDFNLSDNTCPHPQQR</sequence>
<proteinExistence type="predicted"/>
<evidence type="ECO:0000313" key="3">
    <source>
        <dbReference type="EnsemblMetazoa" id="Aqu2.1.19133_001"/>
    </source>
</evidence>
<evidence type="ECO:0000256" key="2">
    <source>
        <dbReference type="SAM" id="Phobius"/>
    </source>
</evidence>
<dbReference type="InParanoid" id="A0A1X7TVJ7"/>
<keyword evidence="2" id="KW-0472">Membrane</keyword>
<feature type="compositionally biased region" description="Low complexity" evidence="1">
    <location>
        <begin position="119"/>
        <end position="128"/>
    </location>
</feature>
<name>A0A1X7TVJ7_AMPQE</name>
<keyword evidence="2" id="KW-1133">Transmembrane helix</keyword>
<keyword evidence="2" id="KW-0812">Transmembrane</keyword>
<feature type="region of interest" description="Disordered" evidence="1">
    <location>
        <begin position="93"/>
        <end position="128"/>
    </location>
</feature>
<evidence type="ECO:0008006" key="4">
    <source>
        <dbReference type="Google" id="ProtNLM"/>
    </source>
</evidence>
<dbReference type="AlphaFoldDB" id="A0A1X7TVJ7"/>
<feature type="transmembrane region" description="Helical" evidence="2">
    <location>
        <begin position="215"/>
        <end position="236"/>
    </location>
</feature>
<dbReference type="EnsemblMetazoa" id="Aqu2.1.19133_001">
    <property type="protein sequence ID" value="Aqu2.1.19133_001"/>
    <property type="gene ID" value="Aqu2.1.19133"/>
</dbReference>
<evidence type="ECO:0000256" key="1">
    <source>
        <dbReference type="SAM" id="MobiDB-lite"/>
    </source>
</evidence>
<reference evidence="3" key="1">
    <citation type="submission" date="2017-05" db="UniProtKB">
        <authorList>
            <consortium name="EnsemblMetazoa"/>
        </authorList>
    </citation>
    <scope>IDENTIFICATION</scope>
</reference>
<organism evidence="3">
    <name type="scientific">Amphimedon queenslandica</name>
    <name type="common">Sponge</name>
    <dbReference type="NCBI Taxonomy" id="400682"/>
    <lineage>
        <taxon>Eukaryota</taxon>
        <taxon>Metazoa</taxon>
        <taxon>Porifera</taxon>
        <taxon>Demospongiae</taxon>
        <taxon>Heteroscleromorpha</taxon>
        <taxon>Haplosclerida</taxon>
        <taxon>Niphatidae</taxon>
        <taxon>Amphimedon</taxon>
    </lineage>
</organism>
<accession>A0A1X7TVJ7</accession>
<protein>
    <recommendedName>
        <fullName evidence="4">Endonuclease/exonuclease/phosphatase domain-containing protein</fullName>
    </recommendedName>
</protein>